<evidence type="ECO:0000313" key="3">
    <source>
        <dbReference type="EMBL" id="KAB0649429.1"/>
    </source>
</evidence>
<feature type="non-terminal residue" evidence="3">
    <location>
        <position position="97"/>
    </location>
</feature>
<dbReference type="PROSITE" id="PS51257">
    <property type="entry name" value="PROKAR_LIPOPROTEIN"/>
    <property type="match status" value="1"/>
</dbReference>
<feature type="signal peptide" evidence="2">
    <location>
        <begin position="1"/>
        <end position="31"/>
    </location>
</feature>
<feature type="region of interest" description="Disordered" evidence="1">
    <location>
        <begin position="51"/>
        <end position="83"/>
    </location>
</feature>
<keyword evidence="2" id="KW-0732">Signal</keyword>
<dbReference type="EMBL" id="VZOL01000703">
    <property type="protein sequence ID" value="KAB0649429.1"/>
    <property type="molecule type" value="Genomic_DNA"/>
</dbReference>
<dbReference type="SUPFAM" id="SSF56954">
    <property type="entry name" value="Outer membrane efflux proteins (OEP)"/>
    <property type="match status" value="1"/>
</dbReference>
<feature type="compositionally biased region" description="Low complexity" evidence="1">
    <location>
        <begin position="55"/>
        <end position="73"/>
    </location>
</feature>
<evidence type="ECO:0000256" key="2">
    <source>
        <dbReference type="SAM" id="SignalP"/>
    </source>
</evidence>
<evidence type="ECO:0000256" key="1">
    <source>
        <dbReference type="SAM" id="MobiDB-lite"/>
    </source>
</evidence>
<dbReference type="Proteomes" id="UP000473571">
    <property type="component" value="Unassembled WGS sequence"/>
</dbReference>
<evidence type="ECO:0000313" key="4">
    <source>
        <dbReference type="Proteomes" id="UP000473571"/>
    </source>
</evidence>
<protein>
    <submittedName>
        <fullName evidence="3">RND transporter</fullName>
    </submittedName>
</protein>
<feature type="chain" id="PRO_5026886275" evidence="2">
    <location>
        <begin position="32"/>
        <end position="97"/>
    </location>
</feature>
<dbReference type="Gene3D" id="1.20.1600.10">
    <property type="entry name" value="Outer membrane efflux proteins (OEP)"/>
    <property type="match status" value="1"/>
</dbReference>
<reference evidence="3 4" key="1">
    <citation type="submission" date="2019-09" db="EMBL/GenBank/DDBJ databases">
        <title>Draft genome sequences of 48 bacterial type strains from the CCUG.</title>
        <authorList>
            <person name="Tunovic T."/>
            <person name="Pineiro-Iglesias B."/>
            <person name="Unosson C."/>
            <person name="Inganas E."/>
            <person name="Ohlen M."/>
            <person name="Cardew S."/>
            <person name="Jensie-Markopoulos S."/>
            <person name="Salva-Serra F."/>
            <person name="Jaen-Luchoro D."/>
            <person name="Karlsson R."/>
            <person name="Svensson-Stadler L."/>
            <person name="Chun J."/>
            <person name="Moore E."/>
        </authorList>
    </citation>
    <scope>NUCLEOTIDE SEQUENCE [LARGE SCALE GENOMIC DNA]</scope>
    <source>
        <strain evidence="3 4">CCUG 65687</strain>
    </source>
</reference>
<accession>A0A6L3N801</accession>
<gene>
    <name evidence="3" type="ORF">F7R13_29000</name>
</gene>
<organism evidence="3 4">
    <name type="scientific">Burkholderia territorii</name>
    <dbReference type="NCBI Taxonomy" id="1503055"/>
    <lineage>
        <taxon>Bacteria</taxon>
        <taxon>Pseudomonadati</taxon>
        <taxon>Pseudomonadota</taxon>
        <taxon>Betaproteobacteria</taxon>
        <taxon>Burkholderiales</taxon>
        <taxon>Burkholderiaceae</taxon>
        <taxon>Burkholderia</taxon>
        <taxon>Burkholderia cepacia complex</taxon>
    </lineage>
</organism>
<sequence length="97" mass="10160">MTRHPQRGARRTHARQARGLAATLAVCMALAGCTVGPDFKPPQAEVPANWHDLQAPAAASAASAPGAAAPSSPVTSADPDPRWWRAFGDPLLDRLVE</sequence>
<comment type="caution">
    <text evidence="3">The sequence shown here is derived from an EMBL/GenBank/DDBJ whole genome shotgun (WGS) entry which is preliminary data.</text>
</comment>
<dbReference type="AlphaFoldDB" id="A0A6L3N801"/>
<name>A0A6L3N801_9BURK</name>
<proteinExistence type="predicted"/>